<evidence type="ECO:0000256" key="1">
    <source>
        <dbReference type="ARBA" id="ARBA00004141"/>
    </source>
</evidence>
<name>A0A7C1ZW38_9GAMM</name>
<evidence type="ECO:0000256" key="4">
    <source>
        <dbReference type="ARBA" id="ARBA00023136"/>
    </source>
</evidence>
<keyword evidence="4 5" id="KW-0472">Membrane</keyword>
<accession>A0A7C1ZW38</accession>
<dbReference type="Pfam" id="PF04973">
    <property type="entry name" value="NMN_transporter"/>
    <property type="match status" value="1"/>
</dbReference>
<evidence type="ECO:0000256" key="5">
    <source>
        <dbReference type="SAM" id="Phobius"/>
    </source>
</evidence>
<protein>
    <submittedName>
        <fullName evidence="6">Uncharacterized protein</fullName>
    </submittedName>
</protein>
<reference evidence="6" key="1">
    <citation type="journal article" date="2020" name="mSystems">
        <title>Genome- and Community-Level Interaction Insights into Carbon Utilization and Element Cycling Functions of Hydrothermarchaeota in Hydrothermal Sediment.</title>
        <authorList>
            <person name="Zhou Z."/>
            <person name="Liu Y."/>
            <person name="Xu W."/>
            <person name="Pan J."/>
            <person name="Luo Z.H."/>
            <person name="Li M."/>
        </authorList>
    </citation>
    <scope>NUCLEOTIDE SEQUENCE [LARGE SCALE GENOMIC DNA]</scope>
    <source>
        <strain evidence="6">HyVt-380</strain>
    </source>
</reference>
<proteinExistence type="predicted"/>
<keyword evidence="2 5" id="KW-0812">Transmembrane</keyword>
<dbReference type="GO" id="GO:0016020">
    <property type="term" value="C:membrane"/>
    <property type="evidence" value="ECO:0007669"/>
    <property type="project" value="UniProtKB-SubCell"/>
</dbReference>
<dbReference type="GO" id="GO:0034257">
    <property type="term" value="F:nicotinamide riboside transmembrane transporter activity"/>
    <property type="evidence" value="ECO:0007669"/>
    <property type="project" value="InterPro"/>
</dbReference>
<dbReference type="Proteomes" id="UP000886384">
    <property type="component" value="Unassembled WGS sequence"/>
</dbReference>
<dbReference type="InterPro" id="IPR006419">
    <property type="entry name" value="NMN_transpt_PnuC"/>
</dbReference>
<feature type="transmembrane region" description="Helical" evidence="5">
    <location>
        <begin position="36"/>
        <end position="55"/>
    </location>
</feature>
<comment type="caution">
    <text evidence="6">The sequence shown here is derived from an EMBL/GenBank/DDBJ whole genome shotgun (WGS) entry which is preliminary data.</text>
</comment>
<feature type="transmembrane region" description="Helical" evidence="5">
    <location>
        <begin position="12"/>
        <end position="30"/>
    </location>
</feature>
<sequence length="83" mass="9406">MHLILNLTKQMTWCEFAGSLLGLIGAFVVAKQNQGSEFGFVFFLISNLFFIQFSLTNRYYALLLMQVGFTATSLMGIYNGFFL</sequence>
<gene>
    <name evidence="6" type="ORF">ENI26_08260</name>
</gene>
<dbReference type="AlphaFoldDB" id="A0A7C1ZW38"/>
<keyword evidence="3 5" id="KW-1133">Transmembrane helix</keyword>
<evidence type="ECO:0000256" key="3">
    <source>
        <dbReference type="ARBA" id="ARBA00022989"/>
    </source>
</evidence>
<organism evidence="6">
    <name type="scientific">Methylophaga aminisulfidivorans</name>
    <dbReference type="NCBI Taxonomy" id="230105"/>
    <lineage>
        <taxon>Bacteria</taxon>
        <taxon>Pseudomonadati</taxon>
        <taxon>Pseudomonadota</taxon>
        <taxon>Gammaproteobacteria</taxon>
        <taxon>Thiotrichales</taxon>
        <taxon>Piscirickettsiaceae</taxon>
        <taxon>Methylophaga</taxon>
    </lineage>
</organism>
<comment type="subcellular location">
    <subcellularLocation>
        <location evidence="1">Membrane</location>
        <topology evidence="1">Multi-pass membrane protein</topology>
    </subcellularLocation>
</comment>
<dbReference type="EMBL" id="DRHY01000178">
    <property type="protein sequence ID" value="HEC74350.1"/>
    <property type="molecule type" value="Genomic_DNA"/>
</dbReference>
<evidence type="ECO:0000256" key="2">
    <source>
        <dbReference type="ARBA" id="ARBA00022692"/>
    </source>
</evidence>
<feature type="transmembrane region" description="Helical" evidence="5">
    <location>
        <begin position="62"/>
        <end position="81"/>
    </location>
</feature>
<evidence type="ECO:0000313" key="6">
    <source>
        <dbReference type="EMBL" id="HEC74350.1"/>
    </source>
</evidence>